<dbReference type="Proteomes" id="UP000321389">
    <property type="component" value="Chromosome"/>
</dbReference>
<organism evidence="2 3">
    <name type="scientific">Nitratireductor mangrovi</name>
    <dbReference type="NCBI Taxonomy" id="2599600"/>
    <lineage>
        <taxon>Bacteria</taxon>
        <taxon>Pseudomonadati</taxon>
        <taxon>Pseudomonadota</taxon>
        <taxon>Alphaproteobacteria</taxon>
        <taxon>Hyphomicrobiales</taxon>
        <taxon>Phyllobacteriaceae</taxon>
        <taxon>Nitratireductor</taxon>
    </lineage>
</organism>
<dbReference type="KEGG" id="niy:FQ775_23275"/>
<keyword evidence="1" id="KW-0812">Transmembrane</keyword>
<gene>
    <name evidence="2" type="ORF">FQ775_23275</name>
</gene>
<dbReference type="EMBL" id="CP042301">
    <property type="protein sequence ID" value="QDZ03051.1"/>
    <property type="molecule type" value="Genomic_DNA"/>
</dbReference>
<name>A0A5B8L4X3_9HYPH</name>
<dbReference type="RefSeq" id="WP_146301684.1">
    <property type="nucleotide sequence ID" value="NZ_CP042301.2"/>
</dbReference>
<reference evidence="2" key="1">
    <citation type="submission" date="2020-04" db="EMBL/GenBank/DDBJ databases">
        <title>Nitratireductor sp. nov. isolated from mangrove soil.</title>
        <authorList>
            <person name="Ye Y."/>
        </authorList>
    </citation>
    <scope>NUCLEOTIDE SEQUENCE</scope>
    <source>
        <strain evidence="2">SY7</strain>
    </source>
</reference>
<dbReference type="InterPro" id="IPR013901">
    <property type="entry name" value="Anthrone_oxy"/>
</dbReference>
<keyword evidence="1" id="KW-1133">Transmembrane helix</keyword>
<dbReference type="AlphaFoldDB" id="A0A5B8L4X3"/>
<keyword evidence="3" id="KW-1185">Reference proteome</keyword>
<dbReference type="OrthoDB" id="7839936at2"/>
<keyword evidence="1" id="KW-0472">Membrane</keyword>
<evidence type="ECO:0000313" key="2">
    <source>
        <dbReference type="EMBL" id="QDZ03051.1"/>
    </source>
</evidence>
<feature type="transmembrane region" description="Helical" evidence="1">
    <location>
        <begin position="125"/>
        <end position="149"/>
    </location>
</feature>
<sequence length="150" mass="15869">MTLRLAANVLAVCASAAFAGAMLFIALALVAYWKSLSPAAFVDWFAANSHFIGRAMPVFILPALLGLAASAWLDWQAPASRWLWLGALAAILAVLAVTGLFHLPANARIAAGAVAPDDIPALLDRWLWLHVARILFAFAAAILAILAIAR</sequence>
<evidence type="ECO:0000313" key="3">
    <source>
        <dbReference type="Proteomes" id="UP000321389"/>
    </source>
</evidence>
<proteinExistence type="predicted"/>
<feature type="transmembrane region" description="Helical" evidence="1">
    <location>
        <begin position="7"/>
        <end position="31"/>
    </location>
</feature>
<protein>
    <submittedName>
        <fullName evidence="2">DUF1772 domain-containing protein</fullName>
    </submittedName>
</protein>
<accession>A0A5B8L4X3</accession>
<evidence type="ECO:0000256" key="1">
    <source>
        <dbReference type="SAM" id="Phobius"/>
    </source>
</evidence>
<dbReference type="Pfam" id="PF08592">
    <property type="entry name" value="Anthrone_oxy"/>
    <property type="match status" value="1"/>
</dbReference>
<feature type="transmembrane region" description="Helical" evidence="1">
    <location>
        <begin position="51"/>
        <end position="75"/>
    </location>
</feature>
<feature type="transmembrane region" description="Helical" evidence="1">
    <location>
        <begin position="82"/>
        <end position="105"/>
    </location>
</feature>